<protein>
    <submittedName>
        <fullName evidence="2">Uncharacterized protein</fullName>
    </submittedName>
</protein>
<evidence type="ECO:0000313" key="2">
    <source>
        <dbReference type="EMBL" id="SJX64138.1"/>
    </source>
</evidence>
<dbReference type="AlphaFoldDB" id="A0A2N8UH92"/>
<feature type="compositionally biased region" description="Acidic residues" evidence="1">
    <location>
        <begin position="517"/>
        <end position="535"/>
    </location>
</feature>
<dbReference type="EMBL" id="LT795064">
    <property type="protein sequence ID" value="SJX64138.1"/>
    <property type="molecule type" value="Genomic_DNA"/>
</dbReference>
<evidence type="ECO:0000256" key="1">
    <source>
        <dbReference type="SAM" id="MobiDB-lite"/>
    </source>
</evidence>
<gene>
    <name evidence="2" type="ORF">SRS1_14792</name>
</gene>
<sequence>MYMSIAERNERLAVGINEIPSSVSLDVLASLPFEDQPDSEINASLYQQKGQSYYSIFVVVTKSGMLQRALDFVKEHGGQASLHPVRIFLEAMRGRAVRLPRQFVPEMLDSFEPSKFKLKACEIPFDLAVMTFLTDRHSSIAEQREEYGFAVDETGQRVRLPLTRAQKNALAADREADRLKEVARLAVFHKRDLEERQRDVLVARQGALPATDEEAIYEFSRYTEIEAATRRAYLDILAYDRARERAELAHEIVLLQDNFNHDDYVACNIQHTMIYPTDGTTILPFPPTELADPMSASPPPEASRRWRFAHPLSEGEEIECTSHITDVLLENGYHQDHFAITYTSDADKERYLQIAFGLTSDYFRAQSLNLTWKAQPLELSSSTAPLPPHMTVLRVEYVLGFVDEQQEILSDIIERTLSRYVTVENVWREDRLVLIGKELRSWNGNSIVAVASFKPKPDGELYKPEELPGWFYTRHNNNVNTLLVLGRAPVCITCTRFRRRQIPKYHAKEQCTSPAEEHEDNEEHAVDEELEDNED</sequence>
<feature type="region of interest" description="Disordered" evidence="1">
    <location>
        <begin position="507"/>
        <end position="535"/>
    </location>
</feature>
<organism evidence="2 3">
    <name type="scientific">Sporisorium reilianum f. sp. reilianum</name>
    <dbReference type="NCBI Taxonomy" id="72559"/>
    <lineage>
        <taxon>Eukaryota</taxon>
        <taxon>Fungi</taxon>
        <taxon>Dikarya</taxon>
        <taxon>Basidiomycota</taxon>
        <taxon>Ustilaginomycotina</taxon>
        <taxon>Ustilaginomycetes</taxon>
        <taxon>Ustilaginales</taxon>
        <taxon>Ustilaginaceae</taxon>
        <taxon>Sporisorium</taxon>
    </lineage>
</organism>
<dbReference type="Proteomes" id="UP000239563">
    <property type="component" value="Chromosome XI"/>
</dbReference>
<evidence type="ECO:0000313" key="3">
    <source>
        <dbReference type="Proteomes" id="UP000239563"/>
    </source>
</evidence>
<proteinExistence type="predicted"/>
<reference evidence="2 3" key="1">
    <citation type="submission" date="2017-02" db="EMBL/GenBank/DDBJ databases">
        <authorList>
            <person name="Peterson S.W."/>
        </authorList>
    </citation>
    <scope>NUCLEOTIDE SEQUENCE [LARGE SCALE GENOMIC DNA]</scope>
    <source>
        <strain evidence="2 3">SRS1_H2-8</strain>
    </source>
</reference>
<accession>A0A2N8UH92</accession>
<name>A0A2N8UH92_9BASI</name>